<evidence type="ECO:0000313" key="4">
    <source>
        <dbReference type="Proteomes" id="UP000033903"/>
    </source>
</evidence>
<name>A0A0G0YN25_9BACT</name>
<evidence type="ECO:0000313" key="3">
    <source>
        <dbReference type="EMBL" id="KKS01713.1"/>
    </source>
</evidence>
<dbReference type="Proteomes" id="UP000033903">
    <property type="component" value="Unassembled WGS sequence"/>
</dbReference>
<dbReference type="EMBL" id="LCBA01000001">
    <property type="protein sequence ID" value="KKS01713.1"/>
    <property type="molecule type" value="Genomic_DNA"/>
</dbReference>
<organism evidence="3 4">
    <name type="scientific">Candidatus Yanofskybacteria bacterium GW2011_GWA2_41_22</name>
    <dbReference type="NCBI Taxonomy" id="1619023"/>
    <lineage>
        <taxon>Bacteria</taxon>
        <taxon>Candidatus Yanofskyibacteriota</taxon>
    </lineage>
</organism>
<gene>
    <name evidence="3" type="ORF">UU54_C0001G0025</name>
</gene>
<evidence type="ECO:0000256" key="2">
    <source>
        <dbReference type="SAM" id="MobiDB-lite"/>
    </source>
</evidence>
<comment type="caution">
    <text evidence="3">The sequence shown here is derived from an EMBL/GenBank/DDBJ whole genome shotgun (WGS) entry which is preliminary data.</text>
</comment>
<evidence type="ECO:0000256" key="1">
    <source>
        <dbReference type="SAM" id="Coils"/>
    </source>
</evidence>
<feature type="coiled-coil region" evidence="1">
    <location>
        <begin position="21"/>
        <end position="48"/>
    </location>
</feature>
<dbReference type="AlphaFoldDB" id="A0A0G0YN25"/>
<reference evidence="3 4" key="1">
    <citation type="journal article" date="2015" name="Nature">
        <title>rRNA introns, odd ribosomes, and small enigmatic genomes across a large radiation of phyla.</title>
        <authorList>
            <person name="Brown C.T."/>
            <person name="Hug L.A."/>
            <person name="Thomas B.C."/>
            <person name="Sharon I."/>
            <person name="Castelle C.J."/>
            <person name="Singh A."/>
            <person name="Wilkins M.J."/>
            <person name="Williams K.H."/>
            <person name="Banfield J.F."/>
        </authorList>
    </citation>
    <scope>NUCLEOTIDE SEQUENCE [LARGE SCALE GENOMIC DNA]</scope>
</reference>
<sequence>MADFCFNNQQLAINNFNLCYNNCMVENSSTIEQEIARLEQQLQEKKLALGDQETGAQETIPSDKEILHEIVGEKIQESAETQQTIPPSLPAQAGDDTTVQPAPAVESPSYLTPELKDKIQQLINLAFNKSIDEAIKEASKTNNAALIDAFHDVIVDELYNSLIERKKLEVIK</sequence>
<protein>
    <submittedName>
        <fullName evidence="3">Uncharacterized protein</fullName>
    </submittedName>
</protein>
<accession>A0A0G0YN25</accession>
<proteinExistence type="predicted"/>
<keyword evidence="1" id="KW-0175">Coiled coil</keyword>
<feature type="region of interest" description="Disordered" evidence="2">
    <location>
        <begin position="78"/>
        <end position="108"/>
    </location>
</feature>